<dbReference type="RefSeq" id="WP_097108747.1">
    <property type="nucleotide sequence ID" value="NZ_OCPC01000005.1"/>
</dbReference>
<dbReference type="InterPro" id="IPR025110">
    <property type="entry name" value="AMP-bd_C"/>
</dbReference>
<dbReference type="OrthoDB" id="7842397at2"/>
<feature type="domain" description="AMP-binding enzyme C-terminal" evidence="5">
    <location>
        <begin position="469"/>
        <end position="544"/>
    </location>
</feature>
<keyword evidence="3" id="KW-0479">Metal-binding</keyword>
<evidence type="ECO:0000259" key="5">
    <source>
        <dbReference type="Pfam" id="PF13193"/>
    </source>
</evidence>
<evidence type="ECO:0000256" key="1">
    <source>
        <dbReference type="ARBA" id="ARBA00006432"/>
    </source>
</evidence>
<dbReference type="PANTHER" id="PTHR43201:SF5">
    <property type="entry name" value="MEDIUM-CHAIN ACYL-COA LIGASE ACSF2, MITOCHONDRIAL"/>
    <property type="match status" value="1"/>
</dbReference>
<dbReference type="GO" id="GO:0006631">
    <property type="term" value="P:fatty acid metabolic process"/>
    <property type="evidence" value="ECO:0007669"/>
    <property type="project" value="TreeGrafter"/>
</dbReference>
<dbReference type="PANTHER" id="PTHR43201">
    <property type="entry name" value="ACYL-COA SYNTHETASE"/>
    <property type="match status" value="1"/>
</dbReference>
<dbReference type="InterPro" id="IPR042099">
    <property type="entry name" value="ANL_N_sf"/>
</dbReference>
<organism evidence="6 7">
    <name type="scientific">Hoeflea halophila</name>
    <dbReference type="NCBI Taxonomy" id="714899"/>
    <lineage>
        <taxon>Bacteria</taxon>
        <taxon>Pseudomonadati</taxon>
        <taxon>Pseudomonadota</taxon>
        <taxon>Alphaproteobacteria</taxon>
        <taxon>Hyphomicrobiales</taxon>
        <taxon>Rhizobiaceae</taxon>
        <taxon>Hoeflea</taxon>
    </lineage>
</organism>
<sequence>MSLFVPDYSERFRASGHWGDTTIPGMFRDTCARASGRLGLVDPPDRAEVFEGTPRRLTYGEMLIEVDRYAALLQSHGLGPGSLVATQLPNISELILLYLAISQIGAVLSPVSVAYRGAELHAMSKIAQFDAYISVGRMRGKPYYAERLDALPSTAKLLGIGSELPPEVTRIDTAHAPGKPEPVELAADKLFAVFWTSGTEGLPKAVPKTHNNMMASSLGAWRILGLPDGANILSPFPFVNAAAMGGLMMCWMRTAGAMILHHPFDVTIFIEQLKTEEIAYTMVAPTVLVYLREKAADPELHPALHRLRAIGTGSAPPDPEVFAFFDAKFDIPVLNFFGSNEGAQLCSSPAQVVDPRKRASFFPRDGDECWTDRPDGRTANGGTFRIVDPATGTPLTTPGSIGEMHIRGPALMPGYFDRGGVRHDRIDAEGFFATGDLFEISECGTLIRFHGRSRELIVRGGMKISPVELDGLLSALPRVREVAVAAYPDAKMGEKVCLFAALEEGASLDLETVQRFCNDKQMAKFKWPERLILVEALPRTPLAKLDRKTLTRQLAEEGNAVHA</sequence>
<keyword evidence="7" id="KW-1185">Reference proteome</keyword>
<dbReference type="Proteomes" id="UP000219465">
    <property type="component" value="Unassembled WGS sequence"/>
</dbReference>
<dbReference type="EMBL" id="OCPC01000005">
    <property type="protein sequence ID" value="SOE18250.1"/>
    <property type="molecule type" value="Genomic_DNA"/>
</dbReference>
<keyword evidence="2 6" id="KW-0436">Ligase</keyword>
<dbReference type="InterPro" id="IPR000873">
    <property type="entry name" value="AMP-dep_synth/lig_dom"/>
</dbReference>
<feature type="domain" description="AMP-dependent synthetase/ligase" evidence="4">
    <location>
        <begin position="44"/>
        <end position="416"/>
    </location>
</feature>
<comment type="similarity">
    <text evidence="1">Belongs to the ATP-dependent AMP-binding enzyme family.</text>
</comment>
<evidence type="ECO:0000256" key="2">
    <source>
        <dbReference type="ARBA" id="ARBA00022598"/>
    </source>
</evidence>
<accession>A0A286IDP9</accession>
<reference evidence="7" key="1">
    <citation type="submission" date="2017-08" db="EMBL/GenBank/DDBJ databases">
        <authorList>
            <person name="Varghese N."/>
            <person name="Submissions S."/>
        </authorList>
    </citation>
    <scope>NUCLEOTIDE SEQUENCE [LARGE SCALE GENOMIC DNA]</scope>
    <source>
        <strain evidence="7">KCTC 23107</strain>
    </source>
</reference>
<dbReference type="InterPro" id="IPR020845">
    <property type="entry name" value="AMP-binding_CS"/>
</dbReference>
<evidence type="ECO:0000259" key="4">
    <source>
        <dbReference type="Pfam" id="PF00501"/>
    </source>
</evidence>
<evidence type="ECO:0000313" key="6">
    <source>
        <dbReference type="EMBL" id="SOE18250.1"/>
    </source>
</evidence>
<dbReference type="InterPro" id="IPR045851">
    <property type="entry name" value="AMP-bd_C_sf"/>
</dbReference>
<dbReference type="GO" id="GO:0031956">
    <property type="term" value="F:medium-chain fatty acid-CoA ligase activity"/>
    <property type="evidence" value="ECO:0007669"/>
    <property type="project" value="TreeGrafter"/>
</dbReference>
<dbReference type="Pfam" id="PF00501">
    <property type="entry name" value="AMP-binding"/>
    <property type="match status" value="1"/>
</dbReference>
<gene>
    <name evidence="6" type="ORF">SAMN05877838_3171</name>
</gene>
<dbReference type="CDD" id="cd04433">
    <property type="entry name" value="AFD_class_I"/>
    <property type="match status" value="1"/>
</dbReference>
<dbReference type="Gene3D" id="3.30.300.30">
    <property type="match status" value="1"/>
</dbReference>
<dbReference type="Pfam" id="PF13193">
    <property type="entry name" value="AMP-binding_C"/>
    <property type="match status" value="1"/>
</dbReference>
<proteinExistence type="inferred from homology"/>
<dbReference type="SUPFAM" id="SSF56801">
    <property type="entry name" value="Acetyl-CoA synthetase-like"/>
    <property type="match status" value="1"/>
</dbReference>
<protein>
    <submittedName>
        <fullName evidence="6">Acyl-CoA synthetase (AMP-forming)/AMP-acid ligase II</fullName>
    </submittedName>
</protein>
<evidence type="ECO:0000256" key="3">
    <source>
        <dbReference type="ARBA" id="ARBA00022723"/>
    </source>
</evidence>
<dbReference type="Gene3D" id="3.40.50.12780">
    <property type="entry name" value="N-terminal domain of ligase-like"/>
    <property type="match status" value="1"/>
</dbReference>
<dbReference type="AlphaFoldDB" id="A0A286IDP9"/>
<dbReference type="GO" id="GO:0046872">
    <property type="term" value="F:metal ion binding"/>
    <property type="evidence" value="ECO:0007669"/>
    <property type="project" value="UniProtKB-KW"/>
</dbReference>
<name>A0A286IDP9_9HYPH</name>
<evidence type="ECO:0000313" key="7">
    <source>
        <dbReference type="Proteomes" id="UP000219465"/>
    </source>
</evidence>
<dbReference type="PROSITE" id="PS00455">
    <property type="entry name" value="AMP_BINDING"/>
    <property type="match status" value="1"/>
</dbReference>